<feature type="transmembrane region" description="Helical" evidence="1">
    <location>
        <begin position="201"/>
        <end position="221"/>
    </location>
</feature>
<sequence length="229" mass="23967">MTETDVRRIMTKEPTPLSAAAMTRAAPATAAAAKSLSLTLARLRRAGRDGNGPTLSEMTSAFADRALPFAILVFGLFGTVPSPGLPTGAIFGSLIVLLAARLLIGRKTVHLPRFVRNRRVPRRALEAVLRRSVPVLRRVERRTRPRLTVLTSKPLVIVTALLLIAMGAVLALPIPFGNSLPGTAIVALSLGLLTRDGLGMIAGYVLCAGSAAYVAALAWGAGGLAAMMA</sequence>
<dbReference type="Pfam" id="PF06055">
    <property type="entry name" value="ExoD"/>
    <property type="match status" value="1"/>
</dbReference>
<dbReference type="STRING" id="1238182.C882_2158"/>
<feature type="transmembrane region" description="Helical" evidence="1">
    <location>
        <begin position="62"/>
        <end position="80"/>
    </location>
</feature>
<dbReference type="eggNOG" id="COG3932">
    <property type="taxonomic scope" value="Bacteria"/>
</dbReference>
<feature type="transmembrane region" description="Helical" evidence="1">
    <location>
        <begin position="147"/>
        <end position="170"/>
    </location>
</feature>
<gene>
    <name evidence="2" type="ORF">C882_2158</name>
</gene>
<protein>
    <recommendedName>
        <fullName evidence="4">Exopolysaccharide synthesis, ExoD</fullName>
    </recommendedName>
</protein>
<dbReference type="PIRSF" id="PIRSF033239">
    <property type="entry name" value="ExoD"/>
    <property type="match status" value="1"/>
</dbReference>
<dbReference type="Proteomes" id="UP000009881">
    <property type="component" value="Unassembled WGS sequence"/>
</dbReference>
<keyword evidence="1" id="KW-0812">Transmembrane</keyword>
<feature type="transmembrane region" description="Helical" evidence="1">
    <location>
        <begin position="86"/>
        <end position="104"/>
    </location>
</feature>
<dbReference type="OrthoDB" id="8238926at2"/>
<evidence type="ECO:0008006" key="4">
    <source>
        <dbReference type="Google" id="ProtNLM"/>
    </source>
</evidence>
<keyword evidence="3" id="KW-1185">Reference proteome</keyword>
<dbReference type="AlphaFoldDB" id="K9GQB5"/>
<evidence type="ECO:0000313" key="3">
    <source>
        <dbReference type="Proteomes" id="UP000009881"/>
    </source>
</evidence>
<keyword evidence="1" id="KW-1133">Transmembrane helix</keyword>
<dbReference type="PANTHER" id="PTHR41795:SF1">
    <property type="entry name" value="EXOPOLYSACCHARIDE SYNTHESIS PROTEIN"/>
    <property type="match status" value="1"/>
</dbReference>
<keyword evidence="1" id="KW-0472">Membrane</keyword>
<evidence type="ECO:0000313" key="2">
    <source>
        <dbReference type="EMBL" id="EKV26934.1"/>
    </source>
</evidence>
<dbReference type="EMBL" id="ANHY01000022">
    <property type="protein sequence ID" value="EKV26934.1"/>
    <property type="molecule type" value="Genomic_DNA"/>
</dbReference>
<dbReference type="InterPro" id="IPR010331">
    <property type="entry name" value="ExoD"/>
</dbReference>
<evidence type="ECO:0000256" key="1">
    <source>
        <dbReference type="SAM" id="Phobius"/>
    </source>
</evidence>
<dbReference type="RefSeq" id="WP_009542553.1">
    <property type="nucleotide sequence ID" value="NZ_ANHY01000022.1"/>
</dbReference>
<comment type="caution">
    <text evidence="2">The sequence shown here is derived from an EMBL/GenBank/DDBJ whole genome shotgun (WGS) entry which is preliminary data.</text>
</comment>
<proteinExistence type="predicted"/>
<dbReference type="PANTHER" id="PTHR41795">
    <property type="entry name" value="EXOPOLYSACCHARIDE SYNTHESIS PROTEIN"/>
    <property type="match status" value="1"/>
</dbReference>
<reference evidence="2 3" key="1">
    <citation type="journal article" date="2013" name="Genome Announc.">
        <title>Draft Genome Sequence of an Alphaproteobacterium, Caenispirillum salinarum AK4(T), Isolated from a Solar Saltern.</title>
        <authorList>
            <person name="Khatri I."/>
            <person name="Singh A."/>
            <person name="Korpole S."/>
            <person name="Pinnaka A.K."/>
            <person name="Subramanian S."/>
        </authorList>
    </citation>
    <scope>NUCLEOTIDE SEQUENCE [LARGE SCALE GENOMIC DNA]</scope>
    <source>
        <strain evidence="2 3">AK4</strain>
    </source>
</reference>
<accession>K9GQB5</accession>
<name>K9GQB5_9PROT</name>
<organism evidence="2 3">
    <name type="scientific">Caenispirillum salinarum AK4</name>
    <dbReference type="NCBI Taxonomy" id="1238182"/>
    <lineage>
        <taxon>Bacteria</taxon>
        <taxon>Pseudomonadati</taxon>
        <taxon>Pseudomonadota</taxon>
        <taxon>Alphaproteobacteria</taxon>
        <taxon>Rhodospirillales</taxon>
        <taxon>Novispirillaceae</taxon>
        <taxon>Caenispirillum</taxon>
    </lineage>
</organism>